<organism evidence="2 3">
    <name type="scientific">Gossypium arboreum</name>
    <name type="common">Tree cotton</name>
    <name type="synonym">Gossypium nanking</name>
    <dbReference type="NCBI Taxonomy" id="29729"/>
    <lineage>
        <taxon>Eukaryota</taxon>
        <taxon>Viridiplantae</taxon>
        <taxon>Streptophyta</taxon>
        <taxon>Embryophyta</taxon>
        <taxon>Tracheophyta</taxon>
        <taxon>Spermatophyta</taxon>
        <taxon>Magnoliopsida</taxon>
        <taxon>eudicotyledons</taxon>
        <taxon>Gunneridae</taxon>
        <taxon>Pentapetalae</taxon>
        <taxon>rosids</taxon>
        <taxon>malvids</taxon>
        <taxon>Malvales</taxon>
        <taxon>Malvaceae</taxon>
        <taxon>Malvoideae</taxon>
        <taxon>Gossypium</taxon>
    </lineage>
</organism>
<dbReference type="Proteomes" id="UP000032142">
    <property type="component" value="Unassembled WGS sequence"/>
</dbReference>
<gene>
    <name evidence="2" type="ORF">F383_30044</name>
</gene>
<reference evidence="3" key="1">
    <citation type="submission" date="2014-09" db="EMBL/GenBank/DDBJ databases">
        <authorList>
            <person name="Mudge J."/>
            <person name="Ramaraj T."/>
            <person name="Lindquist I.E."/>
            <person name="Bharti A.K."/>
            <person name="Sundararajan A."/>
            <person name="Cameron C.T."/>
            <person name="Woodward J.E."/>
            <person name="May G.D."/>
            <person name="Brubaker C."/>
            <person name="Broadhvest J."/>
            <person name="Wilkins T.A."/>
        </authorList>
    </citation>
    <scope>NUCLEOTIDE SEQUENCE</scope>
    <source>
        <strain evidence="3">cv. AKA8401</strain>
    </source>
</reference>
<evidence type="ECO:0000313" key="2">
    <source>
        <dbReference type="EMBL" id="KHG22708.1"/>
    </source>
</evidence>
<keyword evidence="2" id="KW-0418">Kinase</keyword>
<evidence type="ECO:0000313" key="3">
    <source>
        <dbReference type="Proteomes" id="UP000032142"/>
    </source>
</evidence>
<sequence>MSGTCIGYVMIVSVRPCLGHSIDLRYETVNYAYFGIGWYLYRIAYVRVVIWLGKYPYIVHTDDVESNAPTPAEGTAPVESEPVTVGQGGGAKEAYLRMIDA</sequence>
<evidence type="ECO:0000256" key="1">
    <source>
        <dbReference type="SAM" id="MobiDB-lite"/>
    </source>
</evidence>
<keyword evidence="3" id="KW-1185">Reference proteome</keyword>
<keyword evidence="2" id="KW-0808">Transferase</keyword>
<proteinExistence type="predicted"/>
<dbReference type="EMBL" id="KN422608">
    <property type="protein sequence ID" value="KHG22708.1"/>
    <property type="molecule type" value="Genomic_DNA"/>
</dbReference>
<name>A0A0B0P7J7_GOSAR</name>
<accession>A0A0B0P7J7</accession>
<feature type="region of interest" description="Disordered" evidence="1">
    <location>
        <begin position="67"/>
        <end position="89"/>
    </location>
</feature>
<protein>
    <submittedName>
        <fullName evidence="2">Serine/threonine-protein kinase PrkC</fullName>
    </submittedName>
</protein>
<dbReference type="AlphaFoldDB" id="A0A0B0P7J7"/>
<dbReference type="GO" id="GO:0016301">
    <property type="term" value="F:kinase activity"/>
    <property type="evidence" value="ECO:0007669"/>
    <property type="project" value="UniProtKB-KW"/>
</dbReference>